<dbReference type="eggNOG" id="COG1249">
    <property type="taxonomic scope" value="Bacteria"/>
</dbReference>
<dbReference type="EMBL" id="ASSJ01000004">
    <property type="protein sequence ID" value="ERN43032.1"/>
    <property type="molecule type" value="Genomic_DNA"/>
</dbReference>
<sequence length="466" mass="48734">MTAYEIVAIGPTLAAREVALRAAQAGLRTAWVTQRSDAKLPASEFYRQAAARAVQIAGPAMGLGEAIAPTSNWQARAELARLAAERGVAAAVLAAAGVDVVVGSGLIEREARSHPVVRAGDRVLPTRRVVLATGTQARVPAIQGLENVEYRSPATIWSRESSIADLPSTVAVAGGDTAGAELAQQLARWGKTVLLLLPDGRAVAGMDAEADAWLQAQLEADGVRVMTQGAIACVRAAEAGGVKLQVGDRGLTAGVLVMAAGVEPRLAGLGLEGLGVKYRPRGLQVDARLRTSQHDILACGADGASGSDRRTRLEARVIAGNLRALPWQQLTASGLPWAIATDPPLATVGLSEAEARQAYGNATFACCSEYASDRLPVAAWMRDEATGFCKLVARPNGRVVGAQVFGALAEEIVGAIALAMKRGVDLYALAAWLPPEDGLAAVVPPTARLGRGRSRGWQRWLDRRLL</sequence>
<dbReference type="InterPro" id="IPR036188">
    <property type="entry name" value="FAD/NAD-bd_sf"/>
</dbReference>
<dbReference type="Gene3D" id="3.50.50.60">
    <property type="entry name" value="FAD/NAD(P)-binding domain"/>
    <property type="match status" value="2"/>
</dbReference>
<evidence type="ECO:0000313" key="7">
    <source>
        <dbReference type="Proteomes" id="UP000016960"/>
    </source>
</evidence>
<dbReference type="SUPFAM" id="SSF55424">
    <property type="entry name" value="FAD/NAD-linked reductases, dimerisation (C-terminal) domain"/>
    <property type="match status" value="1"/>
</dbReference>
<dbReference type="EC" id="1.8.1.4" evidence="6"/>
<dbReference type="Pfam" id="PF07992">
    <property type="entry name" value="Pyr_redox_2"/>
    <property type="match status" value="1"/>
</dbReference>
<dbReference type="GO" id="GO:0050660">
    <property type="term" value="F:flavin adenine dinucleotide binding"/>
    <property type="evidence" value="ECO:0007669"/>
    <property type="project" value="TreeGrafter"/>
</dbReference>
<dbReference type="PANTHER" id="PTHR43014">
    <property type="entry name" value="MERCURIC REDUCTASE"/>
    <property type="match status" value="1"/>
</dbReference>
<evidence type="ECO:0000256" key="1">
    <source>
        <dbReference type="ARBA" id="ARBA00001974"/>
    </source>
</evidence>
<evidence type="ECO:0000256" key="2">
    <source>
        <dbReference type="ARBA" id="ARBA00022630"/>
    </source>
</evidence>
<accession>U5DQB2</accession>
<dbReference type="SUPFAM" id="SSF51905">
    <property type="entry name" value="FAD/NAD(P)-binding domain"/>
    <property type="match status" value="2"/>
</dbReference>
<organism evidence="6 7">
    <name type="scientific">Rubidibacter lacunae KORDI 51-2</name>
    <dbReference type="NCBI Taxonomy" id="582515"/>
    <lineage>
        <taxon>Bacteria</taxon>
        <taxon>Bacillati</taxon>
        <taxon>Cyanobacteriota</taxon>
        <taxon>Cyanophyceae</taxon>
        <taxon>Oscillatoriophycideae</taxon>
        <taxon>Chroococcales</taxon>
        <taxon>Aphanothecaceae</taxon>
        <taxon>Rubidibacter</taxon>
    </lineage>
</organism>
<feature type="domain" description="FAD/NAD(P)-binding" evidence="5">
    <location>
        <begin position="5"/>
        <end position="300"/>
    </location>
</feature>
<reference evidence="6 7" key="1">
    <citation type="submission" date="2013-05" db="EMBL/GenBank/DDBJ databases">
        <title>Draft genome sequence of Rubidibacter lacunae KORDI 51-2.</title>
        <authorList>
            <person name="Choi D.H."/>
            <person name="Noh J.H."/>
            <person name="Kwon K.-K."/>
            <person name="Lee J.-H."/>
            <person name="Ryu J.-Y."/>
        </authorList>
    </citation>
    <scope>NUCLEOTIDE SEQUENCE [LARGE SCALE GENOMIC DNA]</scope>
    <source>
        <strain evidence="6 7">KORDI 51-2</strain>
    </source>
</reference>
<comment type="cofactor">
    <cofactor evidence="1">
        <name>FAD</name>
        <dbReference type="ChEBI" id="CHEBI:57692"/>
    </cofactor>
</comment>
<dbReference type="Proteomes" id="UP000016960">
    <property type="component" value="Unassembled WGS sequence"/>
</dbReference>
<keyword evidence="6" id="KW-0670">Pyruvate</keyword>
<evidence type="ECO:0000313" key="6">
    <source>
        <dbReference type="EMBL" id="ERN43032.1"/>
    </source>
</evidence>
<dbReference type="Pfam" id="PF02852">
    <property type="entry name" value="Pyr_redox_dim"/>
    <property type="match status" value="1"/>
</dbReference>
<dbReference type="AlphaFoldDB" id="U5DQB2"/>
<dbReference type="PRINTS" id="PR00368">
    <property type="entry name" value="FADPNR"/>
</dbReference>
<dbReference type="PRINTS" id="PR00411">
    <property type="entry name" value="PNDRDTASEI"/>
</dbReference>
<dbReference type="InterPro" id="IPR016156">
    <property type="entry name" value="FAD/NAD-linked_Rdtase_dimer_sf"/>
</dbReference>
<protein>
    <submittedName>
        <fullName evidence="6">Pyruvate/2-oxoglutarate dehydrogenase complex</fullName>
        <ecNumber evidence="6">1.8.1.4</ecNumber>
    </submittedName>
</protein>
<dbReference type="Gene3D" id="3.30.390.30">
    <property type="match status" value="1"/>
</dbReference>
<dbReference type="PANTHER" id="PTHR43014:SF2">
    <property type="entry name" value="MERCURIC REDUCTASE"/>
    <property type="match status" value="1"/>
</dbReference>
<keyword evidence="7" id="KW-1185">Reference proteome</keyword>
<dbReference type="GO" id="GO:0004148">
    <property type="term" value="F:dihydrolipoyl dehydrogenase (NADH) activity"/>
    <property type="evidence" value="ECO:0007669"/>
    <property type="project" value="UniProtKB-EC"/>
</dbReference>
<proteinExistence type="predicted"/>
<comment type="caution">
    <text evidence="6">The sequence shown here is derived from an EMBL/GenBank/DDBJ whole genome shotgun (WGS) entry which is preliminary data.</text>
</comment>
<dbReference type="InParanoid" id="U5DQB2"/>
<evidence type="ECO:0000259" key="5">
    <source>
        <dbReference type="Pfam" id="PF07992"/>
    </source>
</evidence>
<feature type="domain" description="Pyridine nucleotide-disulphide oxidoreductase dimerisation" evidence="4">
    <location>
        <begin position="336"/>
        <end position="426"/>
    </location>
</feature>
<evidence type="ECO:0000256" key="3">
    <source>
        <dbReference type="ARBA" id="ARBA00022827"/>
    </source>
</evidence>
<evidence type="ECO:0000259" key="4">
    <source>
        <dbReference type="Pfam" id="PF02852"/>
    </source>
</evidence>
<dbReference type="GO" id="GO:0003955">
    <property type="term" value="F:NAD(P)H dehydrogenase (quinone) activity"/>
    <property type="evidence" value="ECO:0007669"/>
    <property type="project" value="TreeGrafter"/>
</dbReference>
<dbReference type="InterPro" id="IPR023753">
    <property type="entry name" value="FAD/NAD-binding_dom"/>
</dbReference>
<keyword evidence="6" id="KW-0560">Oxidoreductase</keyword>
<keyword evidence="3" id="KW-0274">FAD</keyword>
<dbReference type="STRING" id="582515.KR51_00003480"/>
<keyword evidence="2" id="KW-0285">Flavoprotein</keyword>
<dbReference type="InterPro" id="IPR004099">
    <property type="entry name" value="Pyr_nucl-diS_OxRdtase_dimer"/>
</dbReference>
<gene>
    <name evidence="6" type="ORF">KR51_00003480</name>
</gene>
<name>U5DQB2_9CHRO</name>